<comment type="caution">
    <text evidence="4">The sequence shown here is derived from an EMBL/GenBank/DDBJ whole genome shotgun (WGS) entry which is preliminary data.</text>
</comment>
<evidence type="ECO:0000313" key="4">
    <source>
        <dbReference type="EMBL" id="KRM50392.1"/>
    </source>
</evidence>
<sequence length="166" mass="18647">MKGADSMVKIRPIEAGDDPRMATIIRASLKSYGLDIPGTAYFDKELDHLSSFYDKKDNREYFVAVDKYNDVLGGNGIAEFDPVNKIAELQKLYITESARGQHLSYRLLDTAMGFAKGAGYKTIYLETHHSLVEAVHLYQSYGFTDLGHPLNNGEHSSMDKFFVLNI</sequence>
<dbReference type="CDD" id="cd04301">
    <property type="entry name" value="NAT_SF"/>
    <property type="match status" value="1"/>
</dbReference>
<dbReference type="PANTHER" id="PTHR43877:SF2">
    <property type="entry name" value="AMINOALKYLPHOSPHONATE N-ACETYLTRANSFERASE-RELATED"/>
    <property type="match status" value="1"/>
</dbReference>
<reference evidence="4 5" key="1">
    <citation type="journal article" date="2015" name="Genome Announc.">
        <title>Expanding the biotechnology potential of lactobacilli through comparative genomics of 213 strains and associated genera.</title>
        <authorList>
            <person name="Sun Z."/>
            <person name="Harris H.M."/>
            <person name="McCann A."/>
            <person name="Guo C."/>
            <person name="Argimon S."/>
            <person name="Zhang W."/>
            <person name="Yang X."/>
            <person name="Jeffery I.B."/>
            <person name="Cooney J.C."/>
            <person name="Kagawa T.F."/>
            <person name="Liu W."/>
            <person name="Song Y."/>
            <person name="Salvetti E."/>
            <person name="Wrobel A."/>
            <person name="Rasinkangas P."/>
            <person name="Parkhill J."/>
            <person name="Rea M.C."/>
            <person name="O'Sullivan O."/>
            <person name="Ritari J."/>
            <person name="Douillard F.P."/>
            <person name="Paul Ross R."/>
            <person name="Yang R."/>
            <person name="Briner A.E."/>
            <person name="Felis G.E."/>
            <person name="de Vos W.M."/>
            <person name="Barrangou R."/>
            <person name="Klaenhammer T.R."/>
            <person name="Caufield P.W."/>
            <person name="Cui Y."/>
            <person name="Zhang H."/>
            <person name="O'Toole P.W."/>
        </authorList>
    </citation>
    <scope>NUCLEOTIDE SEQUENCE [LARGE SCALE GENOMIC DNA]</scope>
    <source>
        <strain evidence="4 5">DSM 20587</strain>
    </source>
</reference>
<dbReference type="Pfam" id="PF00583">
    <property type="entry name" value="Acetyltransf_1"/>
    <property type="match status" value="1"/>
</dbReference>
<dbReference type="PROSITE" id="PS51186">
    <property type="entry name" value="GNAT"/>
    <property type="match status" value="1"/>
</dbReference>
<keyword evidence="1 4" id="KW-0808">Transferase</keyword>
<dbReference type="Gene3D" id="3.40.630.30">
    <property type="match status" value="1"/>
</dbReference>
<evidence type="ECO:0000259" key="3">
    <source>
        <dbReference type="PROSITE" id="PS51186"/>
    </source>
</evidence>
<protein>
    <submittedName>
        <fullName evidence="4">N-acetyltransferase GCN5</fullName>
    </submittedName>
</protein>
<evidence type="ECO:0000256" key="2">
    <source>
        <dbReference type="ARBA" id="ARBA00023315"/>
    </source>
</evidence>
<evidence type="ECO:0000256" key="1">
    <source>
        <dbReference type="ARBA" id="ARBA00022679"/>
    </source>
</evidence>
<accession>A0A8E1V160</accession>
<dbReference type="PANTHER" id="PTHR43877">
    <property type="entry name" value="AMINOALKYLPHOSPHONATE N-ACETYLTRANSFERASE-RELATED-RELATED"/>
    <property type="match status" value="1"/>
</dbReference>
<keyword evidence="2" id="KW-0012">Acyltransferase</keyword>
<evidence type="ECO:0000313" key="5">
    <source>
        <dbReference type="Proteomes" id="UP000051164"/>
    </source>
</evidence>
<dbReference type="InterPro" id="IPR000182">
    <property type="entry name" value="GNAT_dom"/>
</dbReference>
<dbReference type="GO" id="GO:0016747">
    <property type="term" value="F:acyltransferase activity, transferring groups other than amino-acyl groups"/>
    <property type="evidence" value="ECO:0007669"/>
    <property type="project" value="InterPro"/>
</dbReference>
<dbReference type="Proteomes" id="UP000051164">
    <property type="component" value="Unassembled WGS sequence"/>
</dbReference>
<name>A0A8E1V160_LENKE</name>
<dbReference type="InterPro" id="IPR050832">
    <property type="entry name" value="Bact_Acetyltransf"/>
</dbReference>
<gene>
    <name evidence="4" type="ORF">FC95_GL002029</name>
</gene>
<dbReference type="InterPro" id="IPR016181">
    <property type="entry name" value="Acyl_CoA_acyltransferase"/>
</dbReference>
<proteinExistence type="predicted"/>
<dbReference type="SUPFAM" id="SSF55729">
    <property type="entry name" value="Acyl-CoA N-acyltransferases (Nat)"/>
    <property type="match status" value="1"/>
</dbReference>
<feature type="domain" description="N-acetyltransferase" evidence="3">
    <location>
        <begin position="8"/>
        <end position="163"/>
    </location>
</feature>
<dbReference type="EMBL" id="AYYV01000070">
    <property type="protein sequence ID" value="KRM50392.1"/>
    <property type="molecule type" value="Genomic_DNA"/>
</dbReference>
<dbReference type="AlphaFoldDB" id="A0A8E1V160"/>
<organism evidence="4 5">
    <name type="scientific">Lentilactobacillus kefiri DSM 20587 = JCM 5818</name>
    <dbReference type="NCBI Taxonomy" id="1423764"/>
    <lineage>
        <taxon>Bacteria</taxon>
        <taxon>Bacillati</taxon>
        <taxon>Bacillota</taxon>
        <taxon>Bacilli</taxon>
        <taxon>Lactobacillales</taxon>
        <taxon>Lactobacillaceae</taxon>
        <taxon>Lentilactobacillus</taxon>
    </lineage>
</organism>